<evidence type="ECO:0000256" key="1">
    <source>
        <dbReference type="SAM" id="MobiDB-lite"/>
    </source>
</evidence>
<dbReference type="Proteomes" id="UP000823388">
    <property type="component" value="Chromosome 6N"/>
</dbReference>
<reference evidence="2" key="1">
    <citation type="submission" date="2020-05" db="EMBL/GenBank/DDBJ databases">
        <title>WGS assembly of Panicum virgatum.</title>
        <authorList>
            <person name="Lovell J.T."/>
            <person name="Jenkins J."/>
            <person name="Shu S."/>
            <person name="Juenger T.E."/>
            <person name="Schmutz J."/>
        </authorList>
    </citation>
    <scope>NUCLEOTIDE SEQUENCE</scope>
    <source>
        <strain evidence="2">AP13</strain>
    </source>
</reference>
<sequence length="128" mass="13984">MDAVGADCRRGRQVGVPRSPPAASPSHPPAAPPSSVARWRSAPLPARTRSRLLPRVLVRRRSHGSAAEVAEEWRRRTLPQSRAPPPPPPHLRSILASFRPLLHRDSKIPQPPDRHHEVESSSGAGVGR</sequence>
<dbReference type="EMBL" id="CM029048">
    <property type="protein sequence ID" value="KAG2578869.1"/>
    <property type="molecule type" value="Genomic_DNA"/>
</dbReference>
<organism evidence="2 3">
    <name type="scientific">Panicum virgatum</name>
    <name type="common">Blackwell switchgrass</name>
    <dbReference type="NCBI Taxonomy" id="38727"/>
    <lineage>
        <taxon>Eukaryota</taxon>
        <taxon>Viridiplantae</taxon>
        <taxon>Streptophyta</taxon>
        <taxon>Embryophyta</taxon>
        <taxon>Tracheophyta</taxon>
        <taxon>Spermatophyta</taxon>
        <taxon>Magnoliopsida</taxon>
        <taxon>Liliopsida</taxon>
        <taxon>Poales</taxon>
        <taxon>Poaceae</taxon>
        <taxon>PACMAD clade</taxon>
        <taxon>Panicoideae</taxon>
        <taxon>Panicodae</taxon>
        <taxon>Paniceae</taxon>
        <taxon>Panicinae</taxon>
        <taxon>Panicum</taxon>
        <taxon>Panicum sect. Hiantes</taxon>
    </lineage>
</organism>
<name>A0A8T0R171_PANVG</name>
<keyword evidence="3" id="KW-1185">Reference proteome</keyword>
<feature type="compositionally biased region" description="Low complexity" evidence="1">
    <location>
        <begin position="33"/>
        <end position="43"/>
    </location>
</feature>
<feature type="compositionally biased region" description="Pro residues" evidence="1">
    <location>
        <begin position="18"/>
        <end position="32"/>
    </location>
</feature>
<feature type="region of interest" description="Disordered" evidence="1">
    <location>
        <begin position="1"/>
        <end position="128"/>
    </location>
</feature>
<dbReference type="AlphaFoldDB" id="A0A8T0R171"/>
<feature type="compositionally biased region" description="Basic and acidic residues" evidence="1">
    <location>
        <begin position="102"/>
        <end position="119"/>
    </location>
</feature>
<gene>
    <name evidence="2" type="ORF">PVAP13_6NG135603</name>
</gene>
<evidence type="ECO:0000313" key="3">
    <source>
        <dbReference type="Proteomes" id="UP000823388"/>
    </source>
</evidence>
<protein>
    <submittedName>
        <fullName evidence="2">Uncharacterized protein</fullName>
    </submittedName>
</protein>
<comment type="caution">
    <text evidence="2">The sequence shown here is derived from an EMBL/GenBank/DDBJ whole genome shotgun (WGS) entry which is preliminary data.</text>
</comment>
<feature type="compositionally biased region" description="Basic residues" evidence="1">
    <location>
        <begin position="48"/>
        <end position="63"/>
    </location>
</feature>
<accession>A0A8T0R171</accession>
<evidence type="ECO:0000313" key="2">
    <source>
        <dbReference type="EMBL" id="KAG2578869.1"/>
    </source>
</evidence>
<proteinExistence type="predicted"/>